<evidence type="ECO:0000313" key="9">
    <source>
        <dbReference type="Proteomes" id="UP000500961"/>
    </source>
</evidence>
<reference evidence="8 9" key="1">
    <citation type="submission" date="2019-07" db="EMBL/GenBank/DDBJ databases">
        <title>Thalassofilum flectens gen. nov., sp. nov., a novel moderate thermophilic anaerobe from a shallow sea hot spring in Kunashir Island (Russia), representing a new family in the order Bacteroidales, and proposal of Thalassofilacea fam. nov.</title>
        <authorList>
            <person name="Kochetkova T.V."/>
            <person name="Podosokorskaya O.A."/>
            <person name="Novikov A."/>
            <person name="Elcheninov A.G."/>
            <person name="Toshchakov S.V."/>
            <person name="Kublanov I.V."/>
        </authorList>
    </citation>
    <scope>NUCLEOTIDE SEQUENCE [LARGE SCALE GENOMIC DNA]</scope>
    <source>
        <strain evidence="8 9">38-H</strain>
    </source>
</reference>
<evidence type="ECO:0000313" key="8">
    <source>
        <dbReference type="EMBL" id="QKG79806.1"/>
    </source>
</evidence>
<dbReference type="GO" id="GO:0000906">
    <property type="term" value="F:6,7-dimethyl-8-ribityllumazine synthase activity"/>
    <property type="evidence" value="ECO:0007669"/>
    <property type="project" value="UniProtKB-UniRule"/>
</dbReference>
<dbReference type="KEGG" id="ttz:FHG85_05885"/>
<dbReference type="InterPro" id="IPR002180">
    <property type="entry name" value="LS/RS"/>
</dbReference>
<dbReference type="GO" id="GO:0009349">
    <property type="term" value="C:riboflavin synthase complex"/>
    <property type="evidence" value="ECO:0007669"/>
    <property type="project" value="UniProtKB-UniRule"/>
</dbReference>
<evidence type="ECO:0000256" key="7">
    <source>
        <dbReference type="HAMAP-Rule" id="MF_00178"/>
    </source>
</evidence>
<evidence type="ECO:0000256" key="4">
    <source>
        <dbReference type="ARBA" id="ARBA00022619"/>
    </source>
</evidence>
<feature type="binding site" evidence="7">
    <location>
        <begin position="89"/>
        <end position="91"/>
    </location>
    <ligand>
        <name>5-amino-6-(D-ribitylamino)uracil</name>
        <dbReference type="ChEBI" id="CHEBI:15934"/>
    </ligand>
</feature>
<dbReference type="InterPro" id="IPR034964">
    <property type="entry name" value="LS"/>
</dbReference>
<feature type="binding site" evidence="7">
    <location>
        <position position="122"/>
    </location>
    <ligand>
        <name>5-amino-6-(D-ribitylamino)uracil</name>
        <dbReference type="ChEBI" id="CHEBI:15934"/>
    </ligand>
</feature>
<dbReference type="UniPathway" id="UPA00275">
    <property type="reaction ID" value="UER00404"/>
</dbReference>
<feature type="binding site" evidence="7">
    <location>
        <begin position="94"/>
        <end position="95"/>
    </location>
    <ligand>
        <name>(2S)-2-hydroxy-3-oxobutyl phosphate</name>
        <dbReference type="ChEBI" id="CHEBI:58830"/>
    </ligand>
</feature>
<dbReference type="AlphaFoldDB" id="A0A7D4CGG1"/>
<evidence type="ECO:0000256" key="6">
    <source>
        <dbReference type="ARBA" id="ARBA00048785"/>
    </source>
</evidence>
<dbReference type="Gene3D" id="3.40.50.960">
    <property type="entry name" value="Lumazine/riboflavin synthase"/>
    <property type="match status" value="1"/>
</dbReference>
<dbReference type="InterPro" id="IPR036467">
    <property type="entry name" value="LS/RS_sf"/>
</dbReference>
<sequence>MATYLKNLSSYDPKHVPSAKNMKFGIVVSDWNDSVTHKLLEGAYNTLIEHGANEENILVKHVPGAFELTLGGQFMGEYADLDAVICLGCVIQGETRHFDYICQSVTSGITELNMNYNIPFIFGVLTTDNLEQAIDRAGGKHGNKGVEAAITAIKMAALQKEMEELEE</sequence>
<keyword evidence="9" id="KW-1185">Reference proteome</keyword>
<proteinExistence type="inferred from homology"/>
<dbReference type="EMBL" id="CP041345">
    <property type="protein sequence ID" value="QKG79806.1"/>
    <property type="molecule type" value="Genomic_DNA"/>
</dbReference>
<feature type="binding site" evidence="7">
    <location>
        <position position="31"/>
    </location>
    <ligand>
        <name>5-amino-6-(D-ribitylamino)uracil</name>
        <dbReference type="ChEBI" id="CHEBI:15934"/>
    </ligand>
</feature>
<dbReference type="NCBIfam" id="TIGR00114">
    <property type="entry name" value="lumazine-synth"/>
    <property type="match status" value="1"/>
</dbReference>
<dbReference type="PANTHER" id="PTHR21058:SF0">
    <property type="entry name" value="6,7-DIMETHYL-8-RIBITYLLUMAZINE SYNTHASE"/>
    <property type="match status" value="1"/>
</dbReference>
<evidence type="ECO:0000256" key="1">
    <source>
        <dbReference type="ARBA" id="ARBA00004917"/>
    </source>
</evidence>
<dbReference type="PANTHER" id="PTHR21058">
    <property type="entry name" value="6,7-DIMETHYL-8-RIBITYLLUMAZINE SYNTHASE DMRL SYNTHASE LUMAZINE SYNTHASE"/>
    <property type="match status" value="1"/>
</dbReference>
<comment type="similarity">
    <text evidence="2 7">Belongs to the DMRL synthase family.</text>
</comment>
<feature type="active site" description="Proton donor" evidence="7">
    <location>
        <position position="97"/>
    </location>
</feature>
<dbReference type="Proteomes" id="UP000500961">
    <property type="component" value="Chromosome"/>
</dbReference>
<evidence type="ECO:0000256" key="5">
    <source>
        <dbReference type="ARBA" id="ARBA00022679"/>
    </source>
</evidence>
<accession>A0A7D4CGG1</accession>
<comment type="catalytic activity">
    <reaction evidence="6 7">
        <text>(2S)-2-hydroxy-3-oxobutyl phosphate + 5-amino-6-(D-ribitylamino)uracil = 6,7-dimethyl-8-(1-D-ribityl)lumazine + phosphate + 2 H2O + H(+)</text>
        <dbReference type="Rhea" id="RHEA:26152"/>
        <dbReference type="ChEBI" id="CHEBI:15377"/>
        <dbReference type="ChEBI" id="CHEBI:15378"/>
        <dbReference type="ChEBI" id="CHEBI:15934"/>
        <dbReference type="ChEBI" id="CHEBI:43474"/>
        <dbReference type="ChEBI" id="CHEBI:58201"/>
        <dbReference type="ChEBI" id="CHEBI:58830"/>
        <dbReference type="EC" id="2.5.1.78"/>
    </reaction>
</comment>
<comment type="function">
    <text evidence="7">Catalyzes the formation of 6,7-dimethyl-8-ribityllumazine by condensation of 5-amino-6-(D-ribitylamino)uracil with 3,4-dihydroxy-2-butanone 4-phosphate. This is the penultimate step in the biosynthesis of riboflavin.</text>
</comment>
<dbReference type="GO" id="GO:0005829">
    <property type="term" value="C:cytosol"/>
    <property type="evidence" value="ECO:0007669"/>
    <property type="project" value="TreeGrafter"/>
</dbReference>
<evidence type="ECO:0000256" key="3">
    <source>
        <dbReference type="ARBA" id="ARBA00012664"/>
    </source>
</evidence>
<keyword evidence="5 7" id="KW-0808">Transferase</keyword>
<feature type="binding site" evidence="7">
    <location>
        <position position="136"/>
    </location>
    <ligand>
        <name>(2S)-2-hydroxy-3-oxobutyl phosphate</name>
        <dbReference type="ChEBI" id="CHEBI:58830"/>
    </ligand>
</feature>
<evidence type="ECO:0000256" key="2">
    <source>
        <dbReference type="ARBA" id="ARBA00007424"/>
    </source>
</evidence>
<dbReference type="RefSeq" id="WP_173073932.1">
    <property type="nucleotide sequence ID" value="NZ_CP041345.1"/>
</dbReference>
<dbReference type="HAMAP" id="MF_00178">
    <property type="entry name" value="Lumazine_synth"/>
    <property type="match status" value="1"/>
</dbReference>
<name>A0A7D4CGG1_9BACT</name>
<dbReference type="GO" id="GO:0009231">
    <property type="term" value="P:riboflavin biosynthetic process"/>
    <property type="evidence" value="ECO:0007669"/>
    <property type="project" value="UniProtKB-UniRule"/>
</dbReference>
<dbReference type="EC" id="2.5.1.78" evidence="3 7"/>
<dbReference type="Pfam" id="PF00885">
    <property type="entry name" value="DMRL_synthase"/>
    <property type="match status" value="1"/>
</dbReference>
<organism evidence="8 9">
    <name type="scientific">Tenuifilum thalassicum</name>
    <dbReference type="NCBI Taxonomy" id="2590900"/>
    <lineage>
        <taxon>Bacteria</taxon>
        <taxon>Pseudomonadati</taxon>
        <taxon>Bacteroidota</taxon>
        <taxon>Bacteroidia</taxon>
        <taxon>Bacteroidales</taxon>
        <taxon>Tenuifilaceae</taxon>
        <taxon>Tenuifilum</taxon>
    </lineage>
</organism>
<comment type="pathway">
    <text evidence="1 7">Cofactor biosynthesis; riboflavin biosynthesis; riboflavin from 2-hydroxy-3-oxobutyl phosphate and 5-amino-6-(D-ribitylamino)uracil: step 1/2.</text>
</comment>
<keyword evidence="4 7" id="KW-0686">Riboflavin biosynthesis</keyword>
<gene>
    <name evidence="7" type="primary">ribH</name>
    <name evidence="8" type="ORF">FHG85_05885</name>
</gene>
<dbReference type="CDD" id="cd09209">
    <property type="entry name" value="Lumazine_synthase-I"/>
    <property type="match status" value="1"/>
</dbReference>
<protein>
    <recommendedName>
        <fullName evidence="3 7">6,7-dimethyl-8-ribityllumazine synthase</fullName>
        <shortName evidence="7">DMRL synthase</shortName>
        <shortName evidence="7">LS</shortName>
        <shortName evidence="7">Lumazine synthase</shortName>
        <ecNumber evidence="3 7">2.5.1.78</ecNumber>
    </recommendedName>
</protein>
<feature type="binding site" evidence="7">
    <location>
        <begin position="65"/>
        <end position="67"/>
    </location>
    <ligand>
        <name>5-amino-6-(D-ribitylamino)uracil</name>
        <dbReference type="ChEBI" id="CHEBI:15934"/>
    </ligand>
</feature>
<dbReference type="SUPFAM" id="SSF52121">
    <property type="entry name" value="Lumazine synthase"/>
    <property type="match status" value="1"/>
</dbReference>